<organism evidence="1 2">
    <name type="scientific">Nesidiocoris tenuis</name>
    <dbReference type="NCBI Taxonomy" id="355587"/>
    <lineage>
        <taxon>Eukaryota</taxon>
        <taxon>Metazoa</taxon>
        <taxon>Ecdysozoa</taxon>
        <taxon>Arthropoda</taxon>
        <taxon>Hexapoda</taxon>
        <taxon>Insecta</taxon>
        <taxon>Pterygota</taxon>
        <taxon>Neoptera</taxon>
        <taxon>Paraneoptera</taxon>
        <taxon>Hemiptera</taxon>
        <taxon>Heteroptera</taxon>
        <taxon>Panheteroptera</taxon>
        <taxon>Cimicomorpha</taxon>
        <taxon>Miridae</taxon>
        <taxon>Dicyphina</taxon>
        <taxon>Nesidiocoris</taxon>
    </lineage>
</organism>
<evidence type="ECO:0000313" key="1">
    <source>
        <dbReference type="EMBL" id="CAB0006478.1"/>
    </source>
</evidence>
<accession>A0A6H5GUG1</accession>
<reference evidence="1 2" key="1">
    <citation type="submission" date="2020-02" db="EMBL/GenBank/DDBJ databases">
        <authorList>
            <person name="Ferguson B K."/>
        </authorList>
    </citation>
    <scope>NUCLEOTIDE SEQUENCE [LARGE SCALE GENOMIC DNA]</scope>
</reference>
<dbReference type="EMBL" id="CADCXU010017665">
    <property type="protein sequence ID" value="CAB0006478.1"/>
    <property type="molecule type" value="Genomic_DNA"/>
</dbReference>
<keyword evidence="2" id="KW-1185">Reference proteome</keyword>
<dbReference type="Proteomes" id="UP000479000">
    <property type="component" value="Unassembled WGS sequence"/>
</dbReference>
<evidence type="ECO:0000313" key="2">
    <source>
        <dbReference type="Proteomes" id="UP000479000"/>
    </source>
</evidence>
<dbReference type="AlphaFoldDB" id="A0A6H5GUG1"/>
<protein>
    <submittedName>
        <fullName evidence="1">Uncharacterized protein</fullName>
    </submittedName>
</protein>
<gene>
    <name evidence="1" type="ORF">NTEN_LOCUS11955</name>
</gene>
<sequence>MDDAITHQRALNAHKNIFCASFSQYFRSVTVMNDSGGRELSPKSVQTWVDEDPQNSFSTRWNPHKHFCPSNIFNLKNLVILHKSAKQKLDHWSDFLTEPARKHCIYHHDCIGPEHEASSKRRSRTAPGLIAKKTARRLAMTIPILPFTRAALTSAPLAVLRESLIIPTFTCYTEARGIEIVNHFACIKQHHEIMKFHIMERTADGRKIFIADSCSGTSETIGHLWSSLPLVSGSISRILARRIRRRKRTVGEKVTKKQTTSNDNSTCGNFRTANAMHGVFHSSFTKIKLRGATGTTAKIEIIGSVQIISCKVSHWALLFARIPSTLQG</sequence>
<proteinExistence type="predicted"/>
<name>A0A6H5GUG1_9HEMI</name>